<dbReference type="STRING" id="1178515.SY83_07350"/>
<dbReference type="AlphaFoldDB" id="A0A172TGD8"/>
<evidence type="ECO:0000313" key="4">
    <source>
        <dbReference type="EMBL" id="ANE46125.1"/>
    </source>
</evidence>
<dbReference type="Gene3D" id="1.10.10.60">
    <property type="entry name" value="Homeodomain-like"/>
    <property type="match status" value="1"/>
</dbReference>
<keyword evidence="2" id="KW-0804">Transcription</keyword>
<evidence type="ECO:0000256" key="1">
    <source>
        <dbReference type="ARBA" id="ARBA00023015"/>
    </source>
</evidence>
<evidence type="ECO:0000313" key="5">
    <source>
        <dbReference type="Proteomes" id="UP000076927"/>
    </source>
</evidence>
<protein>
    <submittedName>
        <fullName evidence="4">TetR family transcriptional regulator</fullName>
    </submittedName>
</protein>
<evidence type="ECO:0000259" key="3">
    <source>
        <dbReference type="Pfam" id="PF13305"/>
    </source>
</evidence>
<dbReference type="InterPro" id="IPR009057">
    <property type="entry name" value="Homeodomain-like_sf"/>
</dbReference>
<dbReference type="SUPFAM" id="SSF48498">
    <property type="entry name" value="Tetracyclin repressor-like, C-terminal domain"/>
    <property type="match status" value="1"/>
</dbReference>
<keyword evidence="5" id="KW-1185">Reference proteome</keyword>
<dbReference type="Proteomes" id="UP000076927">
    <property type="component" value="Chromosome"/>
</dbReference>
<accession>A0A172TGD8</accession>
<dbReference type="RefSeq" id="WP_068605586.1">
    <property type="nucleotide sequence ID" value="NZ_CP011388.1"/>
</dbReference>
<feature type="domain" description="HTH-type transcriptional regulator MT1864/Rv1816-like C-terminal" evidence="3">
    <location>
        <begin position="83"/>
        <end position="181"/>
    </location>
</feature>
<dbReference type="EMBL" id="CP011388">
    <property type="protein sequence ID" value="ANE46125.1"/>
    <property type="molecule type" value="Genomic_DNA"/>
</dbReference>
<dbReference type="PATRIC" id="fig|1178515.4.peg.1469"/>
<evidence type="ECO:0000256" key="2">
    <source>
        <dbReference type="ARBA" id="ARBA00023163"/>
    </source>
</evidence>
<dbReference type="Pfam" id="PF13305">
    <property type="entry name" value="TetR_C_33"/>
    <property type="match status" value="1"/>
</dbReference>
<keyword evidence="1" id="KW-0805">Transcription regulation</keyword>
<dbReference type="SUPFAM" id="SSF46689">
    <property type="entry name" value="Homeodomain-like"/>
    <property type="match status" value="1"/>
</dbReference>
<name>A0A172TGD8_9BACL</name>
<dbReference type="KEGG" id="pswu:SY83_07350"/>
<dbReference type="Gene3D" id="1.10.357.10">
    <property type="entry name" value="Tetracycline Repressor, domain 2"/>
    <property type="match status" value="1"/>
</dbReference>
<dbReference type="InterPro" id="IPR036271">
    <property type="entry name" value="Tet_transcr_reg_TetR-rel_C_sf"/>
</dbReference>
<organism evidence="4 5">
    <name type="scientific">Paenibacillus swuensis</name>
    <dbReference type="NCBI Taxonomy" id="1178515"/>
    <lineage>
        <taxon>Bacteria</taxon>
        <taxon>Bacillati</taxon>
        <taxon>Bacillota</taxon>
        <taxon>Bacilli</taxon>
        <taxon>Bacillales</taxon>
        <taxon>Paenibacillaceae</taxon>
        <taxon>Paenibacillus</taxon>
    </lineage>
</organism>
<sequence length="193" mass="20469">MSPRAGLDAKAVIAAAGALADEHGLEAVTLAMLAAKLSVRSPSLYNHIQGLTDLRIQLAVYGLEMLHGALASAVTELTGDEAVHALAQAYVDFARAYPGIYEASQRYHDQKNEAIREGATLTFILVSNLLSASYALEGDAAVHAMRGFRSVLHGFSDLERGGGFGIAIDMNASLRVIVDAFIVGMKTLLKEAK</sequence>
<dbReference type="InterPro" id="IPR025996">
    <property type="entry name" value="MT1864/Rv1816-like_C"/>
</dbReference>
<gene>
    <name evidence="4" type="ORF">SY83_07350</name>
</gene>
<dbReference type="OrthoDB" id="71867at2"/>
<reference evidence="4 5" key="1">
    <citation type="submission" date="2015-01" db="EMBL/GenBank/DDBJ databases">
        <title>Paenibacillus swuensis/DY6/whole genome sequencing.</title>
        <authorList>
            <person name="Kim M.K."/>
            <person name="Srinivasan S."/>
            <person name="Lee J.-J."/>
        </authorList>
    </citation>
    <scope>NUCLEOTIDE SEQUENCE [LARGE SCALE GENOMIC DNA]</scope>
    <source>
        <strain evidence="4 5">DY6</strain>
    </source>
</reference>
<proteinExistence type="predicted"/>